<accession>A0A936F0V4</accession>
<reference evidence="2 3" key="1">
    <citation type="submission" date="2020-10" db="EMBL/GenBank/DDBJ databases">
        <title>Connecting structure to function with the recovery of over 1000 high-quality activated sludge metagenome-assembled genomes encoding full-length rRNA genes using long-read sequencing.</title>
        <authorList>
            <person name="Singleton C.M."/>
            <person name="Petriglieri F."/>
            <person name="Kristensen J.M."/>
            <person name="Kirkegaard R.H."/>
            <person name="Michaelsen T.Y."/>
            <person name="Andersen M.H."/>
            <person name="Karst S.M."/>
            <person name="Dueholm M.S."/>
            <person name="Nielsen P.H."/>
            <person name="Albertsen M."/>
        </authorList>
    </citation>
    <scope>NUCLEOTIDE SEQUENCE [LARGE SCALE GENOMIC DNA]</scope>
    <source>
        <strain evidence="2">OdNE_18-Q3-R46-58_MAXAC.008</strain>
    </source>
</reference>
<dbReference type="EMBL" id="JADKCH010000003">
    <property type="protein sequence ID" value="MBK8572084.1"/>
    <property type="molecule type" value="Genomic_DNA"/>
</dbReference>
<feature type="transmembrane region" description="Helical" evidence="1">
    <location>
        <begin position="119"/>
        <end position="140"/>
    </location>
</feature>
<proteinExistence type="predicted"/>
<keyword evidence="1" id="KW-0472">Membrane</keyword>
<dbReference type="InterPro" id="IPR025576">
    <property type="entry name" value="YwiC"/>
</dbReference>
<organism evidence="2 3">
    <name type="scientific">Candidatus Geothrix odensensis</name>
    <dbReference type="NCBI Taxonomy" id="2954440"/>
    <lineage>
        <taxon>Bacteria</taxon>
        <taxon>Pseudomonadati</taxon>
        <taxon>Acidobacteriota</taxon>
        <taxon>Holophagae</taxon>
        <taxon>Holophagales</taxon>
        <taxon>Holophagaceae</taxon>
        <taxon>Geothrix</taxon>
    </lineage>
</organism>
<feature type="transmembrane region" description="Helical" evidence="1">
    <location>
        <begin position="20"/>
        <end position="48"/>
    </location>
</feature>
<evidence type="ECO:0000256" key="1">
    <source>
        <dbReference type="SAM" id="Phobius"/>
    </source>
</evidence>
<evidence type="ECO:0000313" key="2">
    <source>
        <dbReference type="EMBL" id="MBK8572084.1"/>
    </source>
</evidence>
<name>A0A936F0V4_9BACT</name>
<protein>
    <submittedName>
        <fullName evidence="2">YwiC-like family protein</fullName>
    </submittedName>
</protein>
<gene>
    <name evidence="2" type="ORF">IPN91_05425</name>
</gene>
<feature type="transmembrane region" description="Helical" evidence="1">
    <location>
        <begin position="184"/>
        <end position="203"/>
    </location>
</feature>
<comment type="caution">
    <text evidence="2">The sequence shown here is derived from an EMBL/GenBank/DDBJ whole genome shotgun (WGS) entry which is preliminary data.</text>
</comment>
<keyword evidence="1" id="KW-0812">Transmembrane</keyword>
<keyword evidence="1" id="KW-1133">Transmembrane helix</keyword>
<dbReference type="Pfam" id="PF14256">
    <property type="entry name" value="YwiC"/>
    <property type="match status" value="1"/>
</dbReference>
<feature type="transmembrane region" description="Helical" evidence="1">
    <location>
        <begin position="93"/>
        <end position="112"/>
    </location>
</feature>
<evidence type="ECO:0000313" key="3">
    <source>
        <dbReference type="Proteomes" id="UP000709959"/>
    </source>
</evidence>
<sequence length="255" mass="27196">MTKWLPPLRSILPAEHGAWFMLGFPLVLGLLLRPSLAGLCLGLAALAFFLSRPPLRRVLQGQRDPAQILALLLLGALAIAFGLLALAMTGARFLIPLACVGPLVFLALRADLTRTTRSLAVEMAAQGAFAGLAAAMLVAGGDPLSGALRAWWFVTLVGSANLAHVRRWLGHAHGLVAAELRHRLVIVHLLHALLVGTSALLLASRGLAGILWTAWTALLYLRALAPYRLVPARTLGWREGGLSVIGLALLWRALL</sequence>
<feature type="transmembrane region" description="Helical" evidence="1">
    <location>
        <begin position="68"/>
        <end position="87"/>
    </location>
</feature>
<dbReference type="Proteomes" id="UP000709959">
    <property type="component" value="Unassembled WGS sequence"/>
</dbReference>
<feature type="transmembrane region" description="Helical" evidence="1">
    <location>
        <begin position="146"/>
        <end position="163"/>
    </location>
</feature>
<dbReference type="AlphaFoldDB" id="A0A936F0V4"/>
<feature type="transmembrane region" description="Helical" evidence="1">
    <location>
        <begin position="209"/>
        <end position="225"/>
    </location>
</feature>